<dbReference type="Gene3D" id="1.20.970.10">
    <property type="entry name" value="Transferase, Pyrimidine Nucleoside Phosphorylase, Chain C"/>
    <property type="match status" value="1"/>
</dbReference>
<dbReference type="InterPro" id="IPR036320">
    <property type="entry name" value="Glycosyl_Trfase_fam3_N_dom_sf"/>
</dbReference>
<evidence type="ECO:0000256" key="2">
    <source>
        <dbReference type="ARBA" id="ARBA00022679"/>
    </source>
</evidence>
<accession>A0A2H9U0R2</accession>
<sequence>MYQHLNTLYQGHSLSRDSARDAFGQVVRGEVDPIVLASLLTALKIKGETPEEIAPSADDVAELVIWAREGAGLCQQRFGGAGDFVRGL</sequence>
<comment type="caution">
    <text evidence="4">The sequence shown here is derived from an EMBL/GenBank/DDBJ whole genome shotgun (WGS) entry which is preliminary data.</text>
</comment>
<evidence type="ECO:0000313" key="4">
    <source>
        <dbReference type="EMBL" id="PJG57601.1"/>
    </source>
</evidence>
<keyword evidence="2" id="KW-0808">Transferase</keyword>
<evidence type="ECO:0000256" key="1">
    <source>
        <dbReference type="ARBA" id="ARBA00022676"/>
    </source>
</evidence>
<dbReference type="AlphaFoldDB" id="A0A2H9U0R2"/>
<proteinExistence type="predicted"/>
<name>A0A2H9U0R2_9GAMM</name>
<feature type="non-terminal residue" evidence="4">
    <location>
        <position position="88"/>
    </location>
</feature>
<organism evidence="4 5">
    <name type="scientific">Aeromonas cavernicola</name>
    <dbReference type="NCBI Taxonomy" id="1006623"/>
    <lineage>
        <taxon>Bacteria</taxon>
        <taxon>Pseudomonadati</taxon>
        <taxon>Pseudomonadota</taxon>
        <taxon>Gammaproteobacteria</taxon>
        <taxon>Aeromonadales</taxon>
        <taxon>Aeromonadaceae</taxon>
        <taxon>Aeromonas</taxon>
    </lineage>
</organism>
<evidence type="ECO:0000259" key="3">
    <source>
        <dbReference type="Pfam" id="PF02885"/>
    </source>
</evidence>
<dbReference type="GO" id="GO:0016757">
    <property type="term" value="F:glycosyltransferase activity"/>
    <property type="evidence" value="ECO:0007669"/>
    <property type="project" value="UniProtKB-KW"/>
</dbReference>
<dbReference type="EMBL" id="PGGC01000193">
    <property type="protein sequence ID" value="PJG57601.1"/>
    <property type="molecule type" value="Genomic_DNA"/>
</dbReference>
<keyword evidence="5" id="KW-1185">Reference proteome</keyword>
<gene>
    <name evidence="4" type="ORF">CUC53_17035</name>
</gene>
<dbReference type="Proteomes" id="UP000235861">
    <property type="component" value="Unassembled WGS sequence"/>
</dbReference>
<reference evidence="4 5" key="1">
    <citation type="submission" date="2017-11" db="EMBL/GenBank/DDBJ databases">
        <title>Draft genome sequence of environmental isolate Aeromonas cavernicola sp. nov. MDC 2508.</title>
        <authorList>
            <person name="Colston S.M."/>
            <person name="Navarro A."/>
            <person name="Martinez-Murcia A.J."/>
            <person name="Graf J."/>
        </authorList>
    </citation>
    <scope>NUCLEOTIDE SEQUENCE [LARGE SCALE GENOMIC DNA]</scope>
    <source>
        <strain evidence="4 5">MDC 2508</strain>
    </source>
</reference>
<dbReference type="SUPFAM" id="SSF47648">
    <property type="entry name" value="Nucleoside phosphorylase/phosphoribosyltransferase N-terminal domain"/>
    <property type="match status" value="1"/>
</dbReference>
<dbReference type="Pfam" id="PF02885">
    <property type="entry name" value="Glycos_trans_3N"/>
    <property type="match status" value="1"/>
</dbReference>
<protein>
    <recommendedName>
        <fullName evidence="3">Glycosyl transferase family 3 N-terminal domain-containing protein</fullName>
    </recommendedName>
</protein>
<evidence type="ECO:0000313" key="5">
    <source>
        <dbReference type="Proteomes" id="UP000235861"/>
    </source>
</evidence>
<dbReference type="InterPro" id="IPR017459">
    <property type="entry name" value="Glycosyl_Trfase_fam3_N_dom"/>
</dbReference>
<keyword evidence="1" id="KW-0328">Glycosyltransferase</keyword>
<feature type="domain" description="Glycosyl transferase family 3 N-terminal" evidence="3">
    <location>
        <begin position="3"/>
        <end position="55"/>
    </location>
</feature>